<proteinExistence type="predicted"/>
<dbReference type="EMBL" id="FONV01000016">
    <property type="protein sequence ID" value="SFF64791.1"/>
    <property type="molecule type" value="Genomic_DNA"/>
</dbReference>
<sequence>MSADLDGIRAVLAELAAGAGERDRTGEHPYALIRKLADAGFGRLRVPVEFGGFDLPLPALFEVLAEAGEADSNVPQIWRGHFTTTEILRRETDRAVREKWFRAIGEGAIFGNAQSEPSALAAEGTVTRVRTGADGRRQVSGTKFYSTGARFADWIRAAVTDDDGNRGFVVIPARHPGVTHVDDWDGIGQRQTGSGTTIFADVPVEELGDVGRHREALAGLDSFVQIVHLANLAGIARNLVAETVTLVRGRTRTSLHGLTESAAEDPEVLGVIGTLQARRLVADTLLRHAAERLEAAHHDGDFTRAYQDTSAAQIASIEAVLDAASTAFNALGSSAARNPVHLDRHWRNARTLASHNPVIYKPRVVGDHLVNGRSPEPGYYRGRQALSSGSS</sequence>
<reference evidence="4 5" key="1">
    <citation type="submission" date="2016-10" db="EMBL/GenBank/DDBJ databases">
        <authorList>
            <person name="de Groot N.N."/>
        </authorList>
    </citation>
    <scope>NUCLEOTIDE SEQUENCE [LARGE SCALE GENOMIC DNA]</scope>
    <source>
        <strain evidence="4 5">DSM 43019</strain>
    </source>
</reference>
<dbReference type="InterPro" id="IPR013107">
    <property type="entry name" value="Acyl-CoA_DH_C"/>
</dbReference>
<dbReference type="PANTHER" id="PTHR43884">
    <property type="entry name" value="ACYL-COA DEHYDROGENASE"/>
    <property type="match status" value="1"/>
</dbReference>
<dbReference type="PIRSF" id="PIRSF016578">
    <property type="entry name" value="HsaA"/>
    <property type="match status" value="1"/>
</dbReference>
<dbReference type="GO" id="GO:0006552">
    <property type="term" value="P:L-leucine catabolic process"/>
    <property type="evidence" value="ECO:0007669"/>
    <property type="project" value="TreeGrafter"/>
</dbReference>
<accession>A0A1I2KI59</accession>
<feature type="domain" description="Acyl-CoA dehydrogenase/oxidase N-terminal" evidence="2">
    <location>
        <begin position="13"/>
        <end position="107"/>
    </location>
</feature>
<name>A0A1I2KI59_9ACTN</name>
<dbReference type="Gene3D" id="1.20.140.10">
    <property type="entry name" value="Butyryl-CoA Dehydrogenase, subunit A, domain 3"/>
    <property type="match status" value="1"/>
</dbReference>
<dbReference type="PANTHER" id="PTHR43884:SF12">
    <property type="entry name" value="ISOVALERYL-COA DEHYDROGENASE, MITOCHONDRIAL-RELATED"/>
    <property type="match status" value="1"/>
</dbReference>
<dbReference type="Proteomes" id="UP000199645">
    <property type="component" value="Unassembled WGS sequence"/>
</dbReference>
<dbReference type="Pfam" id="PF08028">
    <property type="entry name" value="Acyl-CoA_dh_2"/>
    <property type="match status" value="1"/>
</dbReference>
<dbReference type="InterPro" id="IPR046373">
    <property type="entry name" value="Acyl-CoA_Oxase/DH_mid-dom_sf"/>
</dbReference>
<evidence type="ECO:0000259" key="2">
    <source>
        <dbReference type="Pfam" id="PF02771"/>
    </source>
</evidence>
<dbReference type="GO" id="GO:0008470">
    <property type="term" value="F:3-methylbutanoyl-CoA dehydrogenase activity"/>
    <property type="evidence" value="ECO:0007669"/>
    <property type="project" value="TreeGrafter"/>
</dbReference>
<evidence type="ECO:0000259" key="3">
    <source>
        <dbReference type="Pfam" id="PF08028"/>
    </source>
</evidence>
<keyword evidence="1" id="KW-0560">Oxidoreductase</keyword>
<dbReference type="SUPFAM" id="SSF56645">
    <property type="entry name" value="Acyl-CoA dehydrogenase NM domain-like"/>
    <property type="match status" value="1"/>
</dbReference>
<dbReference type="SUPFAM" id="SSF47203">
    <property type="entry name" value="Acyl-CoA dehydrogenase C-terminal domain-like"/>
    <property type="match status" value="1"/>
</dbReference>
<dbReference type="STRING" id="35752.SAMN05421541_116113"/>
<dbReference type="Pfam" id="PF02771">
    <property type="entry name" value="Acyl-CoA_dh_N"/>
    <property type="match status" value="1"/>
</dbReference>
<keyword evidence="5" id="KW-1185">Reference proteome</keyword>
<dbReference type="Gene3D" id="2.40.110.10">
    <property type="entry name" value="Butyryl-CoA Dehydrogenase, subunit A, domain 2"/>
    <property type="match status" value="1"/>
</dbReference>
<dbReference type="InterPro" id="IPR009100">
    <property type="entry name" value="AcylCoA_DH/oxidase_NM_dom_sf"/>
</dbReference>
<organism evidence="4 5">
    <name type="scientific">Actinoplanes philippinensis</name>
    <dbReference type="NCBI Taxonomy" id="35752"/>
    <lineage>
        <taxon>Bacteria</taxon>
        <taxon>Bacillati</taxon>
        <taxon>Actinomycetota</taxon>
        <taxon>Actinomycetes</taxon>
        <taxon>Micromonosporales</taxon>
        <taxon>Micromonosporaceae</taxon>
        <taxon>Actinoplanes</taxon>
    </lineage>
</organism>
<dbReference type="OrthoDB" id="571684at2"/>
<feature type="domain" description="Acyl-CoA dehydrogenase C-terminal" evidence="3">
    <location>
        <begin position="228"/>
        <end position="356"/>
    </location>
</feature>
<evidence type="ECO:0000313" key="5">
    <source>
        <dbReference type="Proteomes" id="UP000199645"/>
    </source>
</evidence>
<gene>
    <name evidence="4" type="ORF">SAMN05421541_116113</name>
</gene>
<dbReference type="RefSeq" id="WP_093620551.1">
    <property type="nucleotide sequence ID" value="NZ_BOMT01000086.1"/>
</dbReference>
<dbReference type="InterPro" id="IPR013786">
    <property type="entry name" value="AcylCoA_DH/ox_N"/>
</dbReference>
<dbReference type="AlphaFoldDB" id="A0A1I2KI59"/>
<evidence type="ECO:0000313" key="4">
    <source>
        <dbReference type="EMBL" id="SFF64791.1"/>
    </source>
</evidence>
<dbReference type="InterPro" id="IPR036250">
    <property type="entry name" value="AcylCo_DH-like_C"/>
</dbReference>
<evidence type="ECO:0000256" key="1">
    <source>
        <dbReference type="ARBA" id="ARBA00023002"/>
    </source>
</evidence>
<dbReference type="GO" id="GO:0050660">
    <property type="term" value="F:flavin adenine dinucleotide binding"/>
    <property type="evidence" value="ECO:0007669"/>
    <property type="project" value="InterPro"/>
</dbReference>
<dbReference type="Gene3D" id="1.10.540.10">
    <property type="entry name" value="Acyl-CoA dehydrogenase/oxidase, N-terminal domain"/>
    <property type="match status" value="1"/>
</dbReference>
<dbReference type="InterPro" id="IPR037069">
    <property type="entry name" value="AcylCoA_DH/ox_N_sf"/>
</dbReference>
<protein>
    <submittedName>
        <fullName evidence="4">Acyl-CoA dehydrogenase</fullName>
    </submittedName>
</protein>